<comment type="caution">
    <text evidence="1">The sequence shown here is derived from an EMBL/GenBank/DDBJ whole genome shotgun (WGS) entry which is preliminary data.</text>
</comment>
<dbReference type="Proteomes" id="UP000257014">
    <property type="component" value="Unassembled WGS sequence"/>
</dbReference>
<evidence type="ECO:0000313" key="2">
    <source>
        <dbReference type="Proteomes" id="UP000257014"/>
    </source>
</evidence>
<evidence type="ECO:0000313" key="1">
    <source>
        <dbReference type="EMBL" id="REJ30482.1"/>
    </source>
</evidence>
<name>A0A3E0K7D7_9BACI</name>
<accession>A0A3E0K7D7</accession>
<dbReference type="AlphaFoldDB" id="A0A3E0K7D7"/>
<proteinExistence type="predicted"/>
<organism evidence="1 2">
    <name type="scientific">Caldibacillus debilis</name>
    <dbReference type="NCBI Taxonomy" id="301148"/>
    <lineage>
        <taxon>Bacteria</taxon>
        <taxon>Bacillati</taxon>
        <taxon>Bacillota</taxon>
        <taxon>Bacilli</taxon>
        <taxon>Bacillales</taxon>
        <taxon>Bacillaceae</taxon>
        <taxon>Caldibacillus</taxon>
    </lineage>
</organism>
<protein>
    <submittedName>
        <fullName evidence="1">Uncharacterized protein</fullName>
    </submittedName>
</protein>
<sequence length="119" mass="13088">MWTENGFRRTWRPLNPCRSLGRMAVKGLAGCFPSCPAAWGPPLPGSGFLKRPAGTGFSGWVRAGILKPNENGTAGLGIPFYLSTMNERERNQGNQQRFCLIHFIKNPGSAGRLRGLRMI</sequence>
<gene>
    <name evidence="1" type="ORF">C6P37_03285</name>
</gene>
<reference evidence="1 2" key="1">
    <citation type="submission" date="2018-03" db="EMBL/GenBank/DDBJ databases">
        <authorList>
            <person name="Keele B.F."/>
        </authorList>
    </citation>
    <scope>NUCLEOTIDE SEQUENCE [LARGE SCALE GENOMIC DNA]</scope>
    <source>
        <strain evidence="1">ZCTH4_d</strain>
    </source>
</reference>
<dbReference type="EMBL" id="QEWE01000010">
    <property type="protein sequence ID" value="REJ30482.1"/>
    <property type="molecule type" value="Genomic_DNA"/>
</dbReference>